<evidence type="ECO:0000313" key="1">
    <source>
        <dbReference type="EMBL" id="KZS38185.1"/>
    </source>
</evidence>
<protein>
    <submittedName>
        <fullName evidence="1">Uncharacterized protein</fullName>
    </submittedName>
</protein>
<dbReference type="OrthoDB" id="678278at2"/>
<comment type="caution">
    <text evidence="1">The sequence shown here is derived from an EMBL/GenBank/DDBJ whole genome shotgun (WGS) entry which is preliminary data.</text>
</comment>
<reference evidence="1 2" key="1">
    <citation type="submission" date="2016-01" db="EMBL/GenBank/DDBJ databases">
        <title>The draft genome sequence of Aquimarina sp. RZW4-3-2.</title>
        <authorList>
            <person name="Wang Y."/>
        </authorList>
    </citation>
    <scope>NUCLEOTIDE SEQUENCE [LARGE SCALE GENOMIC DNA]</scope>
    <source>
        <strain evidence="1 2">RZW4-3-2</strain>
    </source>
</reference>
<dbReference type="Proteomes" id="UP000076715">
    <property type="component" value="Unassembled WGS sequence"/>
</dbReference>
<dbReference type="EMBL" id="LQRT01000060">
    <property type="protein sequence ID" value="KZS38185.1"/>
    <property type="molecule type" value="Genomic_DNA"/>
</dbReference>
<dbReference type="AlphaFoldDB" id="A0A162WM06"/>
<name>A0A162WM06_9FLAO</name>
<dbReference type="STRING" id="1642818.AWE51_19290"/>
<accession>A0A162WM06</accession>
<evidence type="ECO:0000313" key="2">
    <source>
        <dbReference type="Proteomes" id="UP000076715"/>
    </source>
</evidence>
<sequence length="139" mass="16140">MKNIIIILVVFFGYQGMLKAQESKDLLGLQNPNYEVSLKKYDSIRSSYTLQQGTTLQETYTARDPIEEKRERRAQRRLRRHERALARAQNPTYAYGYDPYYFNAYGVNGYGYNYSNDLSVPVAIGLGVLEVALWSTCFW</sequence>
<gene>
    <name evidence="1" type="ORF">AWE51_19290</name>
</gene>
<proteinExistence type="predicted"/>
<keyword evidence="2" id="KW-1185">Reference proteome</keyword>
<organism evidence="1 2">
    <name type="scientific">Aquimarina aggregata</name>
    <dbReference type="NCBI Taxonomy" id="1642818"/>
    <lineage>
        <taxon>Bacteria</taxon>
        <taxon>Pseudomonadati</taxon>
        <taxon>Bacteroidota</taxon>
        <taxon>Flavobacteriia</taxon>
        <taxon>Flavobacteriales</taxon>
        <taxon>Flavobacteriaceae</taxon>
        <taxon>Aquimarina</taxon>
    </lineage>
</organism>
<dbReference type="RefSeq" id="WP_066320194.1">
    <property type="nucleotide sequence ID" value="NZ_CANLSS010000005.1"/>
</dbReference>